<feature type="transmembrane region" description="Helical" evidence="2">
    <location>
        <begin position="145"/>
        <end position="164"/>
    </location>
</feature>
<feature type="transmembrane region" description="Helical" evidence="2">
    <location>
        <begin position="512"/>
        <end position="534"/>
    </location>
</feature>
<feature type="compositionally biased region" description="Low complexity" evidence="1">
    <location>
        <begin position="398"/>
        <end position="414"/>
    </location>
</feature>
<feature type="compositionally biased region" description="Low complexity" evidence="1">
    <location>
        <begin position="635"/>
        <end position="646"/>
    </location>
</feature>
<organism evidence="3 4">
    <name type="scientific">Rhizodiscina lignyota</name>
    <dbReference type="NCBI Taxonomy" id="1504668"/>
    <lineage>
        <taxon>Eukaryota</taxon>
        <taxon>Fungi</taxon>
        <taxon>Dikarya</taxon>
        <taxon>Ascomycota</taxon>
        <taxon>Pezizomycotina</taxon>
        <taxon>Dothideomycetes</taxon>
        <taxon>Pleosporomycetidae</taxon>
        <taxon>Aulographales</taxon>
        <taxon>Rhizodiscinaceae</taxon>
        <taxon>Rhizodiscina</taxon>
    </lineage>
</organism>
<feature type="compositionally biased region" description="Low complexity" evidence="1">
    <location>
        <begin position="653"/>
        <end position="663"/>
    </location>
</feature>
<feature type="compositionally biased region" description="Polar residues" evidence="1">
    <location>
        <begin position="923"/>
        <end position="940"/>
    </location>
</feature>
<evidence type="ECO:0000313" key="3">
    <source>
        <dbReference type="EMBL" id="KAF2102524.1"/>
    </source>
</evidence>
<accession>A0A9P4IJY4</accession>
<evidence type="ECO:0000256" key="1">
    <source>
        <dbReference type="SAM" id="MobiDB-lite"/>
    </source>
</evidence>
<feature type="compositionally biased region" description="Gly residues" evidence="1">
    <location>
        <begin position="383"/>
        <end position="397"/>
    </location>
</feature>
<feature type="region of interest" description="Disordered" evidence="1">
    <location>
        <begin position="923"/>
        <end position="985"/>
    </location>
</feature>
<dbReference type="EMBL" id="ML978122">
    <property type="protein sequence ID" value="KAF2102524.1"/>
    <property type="molecule type" value="Genomic_DNA"/>
</dbReference>
<gene>
    <name evidence="3" type="ORF">NA57DRAFT_52092</name>
</gene>
<feature type="compositionally biased region" description="Polar residues" evidence="1">
    <location>
        <begin position="587"/>
        <end position="599"/>
    </location>
</feature>
<feature type="region of interest" description="Disordered" evidence="1">
    <location>
        <begin position="473"/>
        <end position="504"/>
    </location>
</feature>
<feature type="compositionally biased region" description="Low complexity" evidence="1">
    <location>
        <begin position="725"/>
        <end position="742"/>
    </location>
</feature>
<dbReference type="AlphaFoldDB" id="A0A9P4IJY4"/>
<keyword evidence="2" id="KW-1133">Transmembrane helix</keyword>
<proteinExistence type="predicted"/>
<feature type="region of interest" description="Disordered" evidence="1">
    <location>
        <begin position="181"/>
        <end position="436"/>
    </location>
</feature>
<feature type="region of interest" description="Disordered" evidence="1">
    <location>
        <begin position="541"/>
        <end position="785"/>
    </location>
</feature>
<keyword evidence="2" id="KW-0812">Transmembrane</keyword>
<keyword evidence="2" id="KW-0472">Membrane</keyword>
<evidence type="ECO:0000256" key="2">
    <source>
        <dbReference type="SAM" id="Phobius"/>
    </source>
</evidence>
<protein>
    <submittedName>
        <fullName evidence="3">Uncharacterized protein</fullName>
    </submittedName>
</protein>
<feature type="compositionally biased region" description="Pro residues" evidence="1">
    <location>
        <begin position="959"/>
        <end position="968"/>
    </location>
</feature>
<name>A0A9P4IJY4_9PEZI</name>
<feature type="compositionally biased region" description="Low complexity" evidence="1">
    <location>
        <begin position="944"/>
        <end position="958"/>
    </location>
</feature>
<reference evidence="3" key="1">
    <citation type="journal article" date="2020" name="Stud. Mycol.">
        <title>101 Dothideomycetes genomes: a test case for predicting lifestyles and emergence of pathogens.</title>
        <authorList>
            <person name="Haridas S."/>
            <person name="Albert R."/>
            <person name="Binder M."/>
            <person name="Bloem J."/>
            <person name="Labutti K."/>
            <person name="Salamov A."/>
            <person name="Andreopoulos B."/>
            <person name="Baker S."/>
            <person name="Barry K."/>
            <person name="Bills G."/>
            <person name="Bluhm B."/>
            <person name="Cannon C."/>
            <person name="Castanera R."/>
            <person name="Culley D."/>
            <person name="Daum C."/>
            <person name="Ezra D."/>
            <person name="Gonzalez J."/>
            <person name="Henrissat B."/>
            <person name="Kuo A."/>
            <person name="Liang C."/>
            <person name="Lipzen A."/>
            <person name="Lutzoni F."/>
            <person name="Magnuson J."/>
            <person name="Mondo S."/>
            <person name="Nolan M."/>
            <person name="Ohm R."/>
            <person name="Pangilinan J."/>
            <person name="Park H.-J."/>
            <person name="Ramirez L."/>
            <person name="Alfaro M."/>
            <person name="Sun H."/>
            <person name="Tritt A."/>
            <person name="Yoshinaga Y."/>
            <person name="Zwiers L.-H."/>
            <person name="Turgeon B."/>
            <person name="Goodwin S."/>
            <person name="Spatafora J."/>
            <person name="Crous P."/>
            <person name="Grigoriev I."/>
        </authorList>
    </citation>
    <scope>NUCLEOTIDE SEQUENCE</scope>
    <source>
        <strain evidence="3">CBS 133067</strain>
    </source>
</reference>
<keyword evidence="4" id="KW-1185">Reference proteome</keyword>
<feature type="compositionally biased region" description="Low complexity" evidence="1">
    <location>
        <begin position="473"/>
        <end position="491"/>
    </location>
</feature>
<feature type="compositionally biased region" description="Low complexity" evidence="1">
    <location>
        <begin position="191"/>
        <end position="382"/>
    </location>
</feature>
<feature type="compositionally biased region" description="Pro residues" evidence="1">
    <location>
        <begin position="625"/>
        <end position="634"/>
    </location>
</feature>
<comment type="caution">
    <text evidence="3">The sequence shown here is derived from an EMBL/GenBank/DDBJ whole genome shotgun (WGS) entry which is preliminary data.</text>
</comment>
<evidence type="ECO:0000313" key="4">
    <source>
        <dbReference type="Proteomes" id="UP000799772"/>
    </source>
</evidence>
<dbReference type="Proteomes" id="UP000799772">
    <property type="component" value="Unassembled WGS sequence"/>
</dbReference>
<feature type="compositionally biased region" description="Low complexity" evidence="1">
    <location>
        <begin position="613"/>
        <end position="624"/>
    </location>
</feature>
<sequence length="1145" mass="117891">MSLILKRNGIPLRGSSERASMCQEEENKAKDRCAKPVPELSMADAPLHPSRTEINPATTTAKAHEYEPHAMGPNRVREGAAADGPQNHPPPQVRHGCCSLRHFATSKETYTGLYPRLIVISGDEISSISRHEKMRSTKSPLCKTFWLYASVAIILFAFSILESFKGGLVIRNHEGEVAEPVPLDRRQAVNGTTDTTSAVSSSSTSTDSTTVVVATTSSPVATTTTGASQPASSDSGTGSTSDSSSGSDSSSDDSGSGASTPASTAAGSSDSDDSSSSGTTAAAAAGAVATGSSSTDSNSDSSSSGDSGSSQPASNGDSASTTSSGDSDSSSGSSGDSSSGSSGDSSSGSSDNSGDGDSSGSAPTDNSSNSDGSSSSGSSSGDDSGGSSGAASGGGAASGSNDENGSGTAGSSGSDAPAQTEAPITSIGKPTTLPPTTMVSSEQIIMTTTNSEGKPTFTTSHFKSTFVTTPVSTPSTVITPTPTSQSSPTGSAAGAVGNKDKASGGLSTGGKVALGIFIPLIAIAAGIGIATFLMKRRKKMEEDSDSESEGRRNISGPIPVAGPNDPRNRFSSLRAMDSENPDHAPVNSPTLPSLRTPQMSMIGGPESLMKTGPAARASAAVASSIPPPRPPPPSATLAAAPAPVIPRSTSVHSAVSSVSAYSRYSDDSRSPSPPPPLPEIPQAHNPFLDPSEVALLNTPLNPFEVPEEKRPKTAGSLSFASGHPSRAPSKAPSRSTSAATSKGPSRAVSTKSYKSYRSYGIPDNVRDRPFSDISSDDESETTTTNLSRISAISDASVADARATQLYYPFGETVMTPGGRIVPRPVGPNPNNINPGLGGMRPDGSHSGAVRLVQNPAPPSVNVGFNNTPISNQPKLPVVAVAPNLPQVSEREEEDDIVEVNQNRASSPITGMNGAPILPNVFQDTGFSFDFGQTSPSTSPTGDRPSTSPEPTRSTHTSSPSPPPNPPSIPVERSAPGGRPRAPSVGYRQYRANNLIGDNEIMCKALRCHQESALCFFLNQTLASEPTSYNNSLQQFPMDSDIPIAKKKHMTTLRNYNFAMHQRRMIQVIGTPGGIKGDLGQSNATPSVVRGIDFRSTAVGRQISITPLYTRSAPCIMTRRKIGRRKRHLGKSLLSLNKRNLTHGRA</sequence>